<dbReference type="SMART" id="SM00822">
    <property type="entry name" value="PKS_KR"/>
    <property type="match status" value="1"/>
</dbReference>
<proteinExistence type="inferred from homology"/>
<sequence length="258" mass="27130">MGNSVMQDVKCERFQGRVAVVTGAGQGIGQATAYRLAKEGARIAVLDRNEETASRTCQAIADLGGTAHAFTVDVADTNEVAETINKVLETFGAIHVLVNNAGFDKPGGFLKVSPDDFQDVWRVHVLGAVNCCRAIAPSMIEHGWGSMVNVSSIYGRVGSKGESAYSSAKAALVGLTKCLAREWGGKGIRVNAILPGLTDTPTIRERMHPKFKEAIVADTPLGRIAEPAEIAAAIAFLASDDASFVTGATLEVTGGWNV</sequence>
<dbReference type="InterPro" id="IPR036291">
    <property type="entry name" value="NAD(P)-bd_dom_sf"/>
</dbReference>
<accession>A0A7C4ES38</accession>
<dbReference type="PRINTS" id="PR00081">
    <property type="entry name" value="GDHRDH"/>
</dbReference>
<dbReference type="Gene3D" id="3.40.50.720">
    <property type="entry name" value="NAD(P)-binding Rossmann-like Domain"/>
    <property type="match status" value="1"/>
</dbReference>
<dbReference type="EMBL" id="DTGT01000149">
    <property type="protein sequence ID" value="HGH60585.1"/>
    <property type="molecule type" value="Genomic_DNA"/>
</dbReference>
<dbReference type="FunFam" id="3.40.50.720:FF:000084">
    <property type="entry name" value="Short-chain dehydrogenase reductase"/>
    <property type="match status" value="1"/>
</dbReference>
<dbReference type="SUPFAM" id="SSF51735">
    <property type="entry name" value="NAD(P)-binding Rossmann-fold domains"/>
    <property type="match status" value="1"/>
</dbReference>
<comment type="similarity">
    <text evidence="1">Belongs to the short-chain dehydrogenases/reductases (SDR) family.</text>
</comment>
<dbReference type="PRINTS" id="PR00080">
    <property type="entry name" value="SDRFAMILY"/>
</dbReference>
<dbReference type="AlphaFoldDB" id="A0A7C4ES38"/>
<evidence type="ECO:0000313" key="3">
    <source>
        <dbReference type="EMBL" id="HGH60585.1"/>
    </source>
</evidence>
<feature type="domain" description="Ketoreductase" evidence="2">
    <location>
        <begin position="17"/>
        <end position="196"/>
    </location>
</feature>
<dbReference type="Pfam" id="PF13561">
    <property type="entry name" value="adh_short_C2"/>
    <property type="match status" value="1"/>
</dbReference>
<gene>
    <name evidence="3" type="ORF">ENV54_04720</name>
</gene>
<protein>
    <submittedName>
        <fullName evidence="3">SDR family oxidoreductase</fullName>
    </submittedName>
</protein>
<comment type="caution">
    <text evidence="3">The sequence shown here is derived from an EMBL/GenBank/DDBJ whole genome shotgun (WGS) entry which is preliminary data.</text>
</comment>
<name>A0A7C4ES38_9BACT</name>
<dbReference type="InterPro" id="IPR057326">
    <property type="entry name" value="KR_dom"/>
</dbReference>
<organism evidence="3">
    <name type="scientific">Desulfomonile tiedjei</name>
    <dbReference type="NCBI Taxonomy" id="2358"/>
    <lineage>
        <taxon>Bacteria</taxon>
        <taxon>Pseudomonadati</taxon>
        <taxon>Thermodesulfobacteriota</taxon>
        <taxon>Desulfomonilia</taxon>
        <taxon>Desulfomonilales</taxon>
        <taxon>Desulfomonilaceae</taxon>
        <taxon>Desulfomonile</taxon>
    </lineage>
</organism>
<dbReference type="PANTHER" id="PTHR42760">
    <property type="entry name" value="SHORT-CHAIN DEHYDROGENASES/REDUCTASES FAMILY MEMBER"/>
    <property type="match status" value="1"/>
</dbReference>
<evidence type="ECO:0000259" key="2">
    <source>
        <dbReference type="SMART" id="SM00822"/>
    </source>
</evidence>
<reference evidence="3" key="1">
    <citation type="journal article" date="2020" name="mSystems">
        <title>Genome- and Community-Level Interaction Insights into Carbon Utilization and Element Cycling Functions of Hydrothermarchaeota in Hydrothermal Sediment.</title>
        <authorList>
            <person name="Zhou Z."/>
            <person name="Liu Y."/>
            <person name="Xu W."/>
            <person name="Pan J."/>
            <person name="Luo Z.H."/>
            <person name="Li M."/>
        </authorList>
    </citation>
    <scope>NUCLEOTIDE SEQUENCE [LARGE SCALE GENOMIC DNA]</scope>
    <source>
        <strain evidence="3">SpSt-769</strain>
    </source>
</reference>
<dbReference type="NCBIfam" id="NF005559">
    <property type="entry name" value="PRK07231.1"/>
    <property type="match status" value="1"/>
</dbReference>
<dbReference type="NCBIfam" id="NF009466">
    <property type="entry name" value="PRK12826.1-2"/>
    <property type="match status" value="1"/>
</dbReference>
<dbReference type="InterPro" id="IPR020904">
    <property type="entry name" value="Sc_DH/Rdtase_CS"/>
</dbReference>
<dbReference type="GO" id="GO:0016616">
    <property type="term" value="F:oxidoreductase activity, acting on the CH-OH group of donors, NAD or NADP as acceptor"/>
    <property type="evidence" value="ECO:0007669"/>
    <property type="project" value="TreeGrafter"/>
</dbReference>
<dbReference type="InterPro" id="IPR002347">
    <property type="entry name" value="SDR_fam"/>
</dbReference>
<evidence type="ECO:0000256" key="1">
    <source>
        <dbReference type="ARBA" id="ARBA00006484"/>
    </source>
</evidence>
<dbReference type="PROSITE" id="PS00061">
    <property type="entry name" value="ADH_SHORT"/>
    <property type="match status" value="1"/>
</dbReference>